<gene>
    <name evidence="1" type="ORF">LCI18_001804</name>
</gene>
<protein>
    <submittedName>
        <fullName evidence="1">Uncharacterized protein</fullName>
    </submittedName>
</protein>
<dbReference type="Proteomes" id="UP000830768">
    <property type="component" value="Chromosome 2"/>
</dbReference>
<keyword evidence="2" id="KW-1185">Reference proteome</keyword>
<sequence>MFSLEDAKRSLSEDGYVEWKDSDVGDIVSQLEERCFAFMSRWGLDYCDDHVFNDTRCKEIIGNTLGPCFLGHWLRYGAFPDNIECYRKGGSDTGLQVLAVQHLCKGSKVELFPDSHLHNLPTKVGVRLLFETTREDLLRSGCRSIVEDYPDGGLIIRDARLFTTIKKGYAITWLFGKGNAISRWAKIPLPSIPDLIRRIVQMETSDIKINFEIAHPAPSNAA</sequence>
<evidence type="ECO:0000313" key="1">
    <source>
        <dbReference type="EMBL" id="UPK90869.1"/>
    </source>
</evidence>
<organism evidence="1 2">
    <name type="scientific">Fusarium solani subsp. cucurbitae</name>
    <name type="common">Neocosmosporum cucurbitae</name>
    <dbReference type="NCBI Taxonomy" id="2747967"/>
    <lineage>
        <taxon>Eukaryota</taxon>
        <taxon>Fungi</taxon>
        <taxon>Dikarya</taxon>
        <taxon>Ascomycota</taxon>
        <taxon>Pezizomycotina</taxon>
        <taxon>Sordariomycetes</taxon>
        <taxon>Hypocreomycetidae</taxon>
        <taxon>Hypocreales</taxon>
        <taxon>Nectriaceae</taxon>
        <taxon>Fusarium</taxon>
        <taxon>Fusarium solani species complex</taxon>
    </lineage>
</organism>
<name>A0ACD3YPI3_FUSSC</name>
<reference evidence="1" key="1">
    <citation type="submission" date="2021-11" db="EMBL/GenBank/DDBJ databases">
        <title>Fusarium solani-melongenae Genome sequencing and assembly.</title>
        <authorList>
            <person name="Xie S."/>
            <person name="Huang L."/>
            <person name="Zhang X."/>
        </authorList>
    </citation>
    <scope>NUCLEOTIDE SEQUENCE</scope>
    <source>
        <strain evidence="1">CRI 24-3</strain>
    </source>
</reference>
<evidence type="ECO:0000313" key="2">
    <source>
        <dbReference type="Proteomes" id="UP000830768"/>
    </source>
</evidence>
<accession>A0ACD3YPI3</accession>
<proteinExistence type="predicted"/>
<dbReference type="EMBL" id="CP090031">
    <property type="protein sequence ID" value="UPK90869.1"/>
    <property type="molecule type" value="Genomic_DNA"/>
</dbReference>